<accession>A0A250F3U7</accession>
<dbReference type="PROSITE" id="PS51257">
    <property type="entry name" value="PROKAR_LIPOPROTEIN"/>
    <property type="match status" value="1"/>
</dbReference>
<sequence length="528" mass="59467">MKKIYALCVLFLALACKKDNDETPLLSSEKNILSFTFTVEGTTYSSTISNTTITAQLPEDTNLTSLTPTITFSKGATVTPNSGAAQDFSKEVSYTVTAENKSTKVYKVLVTTEKTPQPNVPIEIGHVPNEYTTNKAGGEVVYFDVNTLPVKKEQIKVELVKRRPPFDVYPLKVQKIDKKERRVYVVLPDSYKNGQYYFKATFDKEEVESGDFTLDSGEIIMNVLDVIMYEPTTSLATTELQTFKTVVFANTEALKKYTYYLRKGTHDYQLTVSDISNYNIQFKMFNTPSGAFSGGNDFKFVVKGGAKEQVLPFVNSEKQPITIEPVRTPIIKTLSKTTLKAGDELTVTGEYFAYIGMNFDRNYRFCTLLLMQGNEVKATLYPSYKTPTEAAFKIENDVPAGKYKVVLSSQIQLKSEPFSQEVTIQKTTATSSARLKVTKAEIIDENATFFRKQVMITFNETIDSARIEAIVFPNLRIENTIRYPKAISSHTLSDDEYNYFINNLPKGYVLIEENGKEYQAEFSLVKGN</sequence>
<keyword evidence="1" id="KW-0326">Glycosidase</keyword>
<keyword evidence="1" id="KW-0624">Polysaccharide degradation</keyword>
<keyword evidence="1" id="KW-0119">Carbohydrate metabolism</keyword>
<dbReference type="AlphaFoldDB" id="A0A250F3U7"/>
<protein>
    <submittedName>
        <fullName evidence="1">Glycoside hydrolase xylanase</fullName>
    </submittedName>
</protein>
<dbReference type="GO" id="GO:0045493">
    <property type="term" value="P:xylan catabolic process"/>
    <property type="evidence" value="ECO:0007669"/>
    <property type="project" value="UniProtKB-KW"/>
</dbReference>
<keyword evidence="1" id="KW-0858">Xylan degradation</keyword>
<organism evidence="1 2">
    <name type="scientific">Capnocytophaga sputigena</name>
    <dbReference type="NCBI Taxonomy" id="1019"/>
    <lineage>
        <taxon>Bacteria</taxon>
        <taxon>Pseudomonadati</taxon>
        <taxon>Bacteroidota</taxon>
        <taxon>Flavobacteriia</taxon>
        <taxon>Flavobacteriales</taxon>
        <taxon>Flavobacteriaceae</taxon>
        <taxon>Capnocytophaga</taxon>
    </lineage>
</organism>
<dbReference type="RefSeq" id="WP_095901648.1">
    <property type="nucleotide sequence ID" value="NZ_CBDEYZ010000010.1"/>
</dbReference>
<dbReference type="Proteomes" id="UP000217334">
    <property type="component" value="Chromosome"/>
</dbReference>
<gene>
    <name evidence="1" type="ORF">CGC59_08865</name>
</gene>
<reference evidence="2" key="1">
    <citation type="submission" date="2017-06" db="EMBL/GenBank/DDBJ databases">
        <title>Capnocytophaga spp. assemblies.</title>
        <authorList>
            <person name="Gulvik C.A."/>
        </authorList>
    </citation>
    <scope>NUCLEOTIDE SEQUENCE [LARGE SCALE GENOMIC DNA]</scope>
    <source>
        <strain evidence="2">H4486</strain>
    </source>
</reference>
<evidence type="ECO:0000313" key="1">
    <source>
        <dbReference type="EMBL" id="ATA79781.1"/>
    </source>
</evidence>
<name>A0A250F3U7_CAPSP</name>
<proteinExistence type="predicted"/>
<dbReference type="EMBL" id="CP022383">
    <property type="protein sequence ID" value="ATA79781.1"/>
    <property type="molecule type" value="Genomic_DNA"/>
</dbReference>
<evidence type="ECO:0000313" key="2">
    <source>
        <dbReference type="Proteomes" id="UP000217334"/>
    </source>
</evidence>
<dbReference type="GO" id="GO:0016798">
    <property type="term" value="F:hydrolase activity, acting on glycosyl bonds"/>
    <property type="evidence" value="ECO:0007669"/>
    <property type="project" value="UniProtKB-KW"/>
</dbReference>
<keyword evidence="1" id="KW-0378">Hydrolase</keyword>
<dbReference type="Gene3D" id="2.60.40.2340">
    <property type="match status" value="1"/>
</dbReference>